<dbReference type="Proteomes" id="UP000217790">
    <property type="component" value="Unassembled WGS sequence"/>
</dbReference>
<reference evidence="3" key="1">
    <citation type="journal article" date="2017" name="Nat. Ecol. Evol.">
        <title>Genome expansion and lineage-specific genetic innovations in the forest pathogenic fungi Armillaria.</title>
        <authorList>
            <person name="Sipos G."/>
            <person name="Prasanna A.N."/>
            <person name="Walter M.C."/>
            <person name="O'Connor E."/>
            <person name="Balint B."/>
            <person name="Krizsan K."/>
            <person name="Kiss B."/>
            <person name="Hess J."/>
            <person name="Varga T."/>
            <person name="Slot J."/>
            <person name="Riley R."/>
            <person name="Boka B."/>
            <person name="Rigling D."/>
            <person name="Barry K."/>
            <person name="Lee J."/>
            <person name="Mihaltcheva S."/>
            <person name="LaButti K."/>
            <person name="Lipzen A."/>
            <person name="Waldron R."/>
            <person name="Moloney N.M."/>
            <person name="Sperisen C."/>
            <person name="Kredics L."/>
            <person name="Vagvoelgyi C."/>
            <person name="Patrignani A."/>
            <person name="Fitzpatrick D."/>
            <person name="Nagy I."/>
            <person name="Doyle S."/>
            <person name="Anderson J.B."/>
            <person name="Grigoriev I.V."/>
            <person name="Gueldener U."/>
            <person name="Muensterkoetter M."/>
            <person name="Nagy L.G."/>
        </authorList>
    </citation>
    <scope>NUCLEOTIDE SEQUENCE [LARGE SCALE GENOMIC DNA]</scope>
    <source>
        <strain evidence="3">Ar21-2</strain>
    </source>
</reference>
<evidence type="ECO:0000256" key="1">
    <source>
        <dbReference type="SAM" id="MobiDB-lite"/>
    </source>
</evidence>
<dbReference type="OrthoDB" id="10551103at2759"/>
<keyword evidence="3" id="KW-1185">Reference proteome</keyword>
<evidence type="ECO:0000313" key="3">
    <source>
        <dbReference type="Proteomes" id="UP000217790"/>
    </source>
</evidence>
<gene>
    <name evidence="2" type="ORF">ARMGADRAFT_1082335</name>
</gene>
<dbReference type="AlphaFoldDB" id="A0A2H3D7E0"/>
<name>A0A2H3D7E0_ARMGA</name>
<protein>
    <submittedName>
        <fullName evidence="2">Uncharacterized protein</fullName>
    </submittedName>
</protein>
<organism evidence="2 3">
    <name type="scientific">Armillaria gallica</name>
    <name type="common">Bulbous honey fungus</name>
    <name type="synonym">Armillaria bulbosa</name>
    <dbReference type="NCBI Taxonomy" id="47427"/>
    <lineage>
        <taxon>Eukaryota</taxon>
        <taxon>Fungi</taxon>
        <taxon>Dikarya</taxon>
        <taxon>Basidiomycota</taxon>
        <taxon>Agaricomycotina</taxon>
        <taxon>Agaricomycetes</taxon>
        <taxon>Agaricomycetidae</taxon>
        <taxon>Agaricales</taxon>
        <taxon>Marasmiineae</taxon>
        <taxon>Physalacriaceae</taxon>
        <taxon>Armillaria</taxon>
    </lineage>
</organism>
<accession>A0A2H3D7E0</accession>
<feature type="compositionally biased region" description="Basic and acidic residues" evidence="1">
    <location>
        <begin position="44"/>
        <end position="58"/>
    </location>
</feature>
<sequence>MRRAAGLPGCIQRMSRVYKSKHGHWAAPAPPLRRLSDTVSSDLPLRDEPKRDLREAPEAHRKARNLALVRDGFWCRVPGKYDKNTLSEASASSDEI</sequence>
<evidence type="ECO:0000313" key="2">
    <source>
        <dbReference type="EMBL" id="PBK91129.1"/>
    </source>
</evidence>
<proteinExistence type="predicted"/>
<dbReference type="EMBL" id="KZ293663">
    <property type="protein sequence ID" value="PBK91129.1"/>
    <property type="molecule type" value="Genomic_DNA"/>
</dbReference>
<feature type="region of interest" description="Disordered" evidence="1">
    <location>
        <begin position="22"/>
        <end position="58"/>
    </location>
</feature>
<dbReference type="InParanoid" id="A0A2H3D7E0"/>